<name>U4VED9_9HYPH</name>
<evidence type="ECO:0000313" key="1">
    <source>
        <dbReference type="EMBL" id="ERM03453.1"/>
    </source>
</evidence>
<dbReference type="EMBL" id="ASXJ01000014">
    <property type="protein sequence ID" value="ERM03453.1"/>
    <property type="molecule type" value="Genomic_DNA"/>
</dbReference>
<proteinExistence type="predicted"/>
<protein>
    <submittedName>
        <fullName evidence="1">Uncharacterized protein</fullName>
    </submittedName>
</protein>
<evidence type="ECO:0000313" key="2">
    <source>
        <dbReference type="Proteomes" id="UP000016842"/>
    </source>
</evidence>
<gene>
    <name evidence="1" type="ORF">Q644_11045</name>
</gene>
<dbReference type="AlphaFoldDB" id="U4VED9"/>
<organism evidence="1 2">
    <name type="scientific">Brucella intermedia 229E</name>
    <dbReference type="NCBI Taxonomy" id="1337887"/>
    <lineage>
        <taxon>Bacteria</taxon>
        <taxon>Pseudomonadati</taxon>
        <taxon>Pseudomonadota</taxon>
        <taxon>Alphaproteobacteria</taxon>
        <taxon>Hyphomicrobiales</taxon>
        <taxon>Brucellaceae</taxon>
        <taxon>Brucella/Ochrobactrum group</taxon>
        <taxon>Brucella</taxon>
    </lineage>
</organism>
<accession>U4VED9</accession>
<comment type="caution">
    <text evidence="1">The sequence shown here is derived from an EMBL/GenBank/DDBJ whole genome shotgun (WGS) entry which is preliminary data.</text>
</comment>
<sequence length="54" mass="6385">MNMKKSVILNVNIAESNILWCNISSTIWSYADLKLKDIQSRFNKYVLYFLPLMI</sequence>
<reference evidence="1 2" key="1">
    <citation type="journal article" date="2014" name="FEMS Microbiol. Lett.">
        <title>Genome sequencing analysis reveals virulence-related gene content of Ochrobactrum intermedium strain 229E, a urease-positive strain isolated from the human gastric niche.</title>
        <authorList>
            <person name="Kulkarni G.J."/>
            <person name="Shetty S."/>
            <person name="Dharne M.S."/>
            <person name="Shouche Y.S."/>
        </authorList>
    </citation>
    <scope>NUCLEOTIDE SEQUENCE [LARGE SCALE GENOMIC DNA]</scope>
    <source>
        <strain evidence="1 2">229E</strain>
    </source>
</reference>
<dbReference type="Proteomes" id="UP000016842">
    <property type="component" value="Unassembled WGS sequence"/>
</dbReference>